<evidence type="ECO:0000259" key="6">
    <source>
        <dbReference type="SMART" id="SM00235"/>
    </source>
</evidence>
<dbReference type="Gene3D" id="3.40.390.10">
    <property type="entry name" value="Collagenase (Catalytic Domain)"/>
    <property type="match status" value="1"/>
</dbReference>
<gene>
    <name evidence="7" type="ORF">FIV42_06890</name>
</gene>
<accession>A0A4Y6PQ73</accession>
<keyword evidence="1 7" id="KW-0645">Protease</keyword>
<keyword evidence="8" id="KW-1185">Reference proteome</keyword>
<dbReference type="SMART" id="SM00235">
    <property type="entry name" value="ZnMc"/>
    <property type="match status" value="1"/>
</dbReference>
<dbReference type="OrthoDB" id="5289073at2"/>
<evidence type="ECO:0000256" key="5">
    <source>
        <dbReference type="SAM" id="SignalP"/>
    </source>
</evidence>
<reference evidence="7 8" key="1">
    <citation type="submission" date="2019-06" db="EMBL/GenBank/DDBJ databases">
        <title>Persicimonas caeni gen. nov., sp. nov., a predatory bacterium isolated from solar saltern.</title>
        <authorList>
            <person name="Wang S."/>
        </authorList>
    </citation>
    <scope>NUCLEOTIDE SEQUENCE [LARGE SCALE GENOMIC DNA]</scope>
    <source>
        <strain evidence="7 8">YN101</strain>
    </source>
</reference>
<accession>A0A5B8Y7M6</accession>
<protein>
    <submittedName>
        <fullName evidence="7">Matrixin family metalloprotease</fullName>
    </submittedName>
</protein>
<dbReference type="GO" id="GO:0031012">
    <property type="term" value="C:extracellular matrix"/>
    <property type="evidence" value="ECO:0007669"/>
    <property type="project" value="InterPro"/>
</dbReference>
<organism evidence="7 8">
    <name type="scientific">Persicimonas caeni</name>
    <dbReference type="NCBI Taxonomy" id="2292766"/>
    <lineage>
        <taxon>Bacteria</taxon>
        <taxon>Deltaproteobacteria</taxon>
        <taxon>Bradymonadales</taxon>
        <taxon>Bradymonadaceae</taxon>
        <taxon>Persicimonas</taxon>
    </lineage>
</organism>
<evidence type="ECO:0000256" key="3">
    <source>
        <dbReference type="ARBA" id="ARBA00022801"/>
    </source>
</evidence>
<evidence type="ECO:0000256" key="4">
    <source>
        <dbReference type="ARBA" id="ARBA00022833"/>
    </source>
</evidence>
<name>A0A4Y6PQ73_PERCE</name>
<dbReference type="EMBL" id="CP041186">
    <property type="protein sequence ID" value="QDG50468.1"/>
    <property type="molecule type" value="Genomic_DNA"/>
</dbReference>
<keyword evidence="5" id="KW-0732">Signal</keyword>
<evidence type="ECO:0000256" key="1">
    <source>
        <dbReference type="ARBA" id="ARBA00022670"/>
    </source>
</evidence>
<keyword evidence="2" id="KW-0479">Metal-binding</keyword>
<feature type="signal peptide" evidence="5">
    <location>
        <begin position="1"/>
        <end position="22"/>
    </location>
</feature>
<dbReference type="GO" id="GO:0006508">
    <property type="term" value="P:proteolysis"/>
    <property type="evidence" value="ECO:0007669"/>
    <property type="project" value="UniProtKB-KW"/>
</dbReference>
<dbReference type="GO" id="GO:0008270">
    <property type="term" value="F:zinc ion binding"/>
    <property type="evidence" value="ECO:0007669"/>
    <property type="project" value="InterPro"/>
</dbReference>
<evidence type="ECO:0000256" key="2">
    <source>
        <dbReference type="ARBA" id="ARBA00022723"/>
    </source>
</evidence>
<dbReference type="RefSeq" id="WP_141196960.1">
    <property type="nucleotide sequence ID" value="NZ_CP041186.1"/>
</dbReference>
<evidence type="ECO:0000313" key="7">
    <source>
        <dbReference type="EMBL" id="QDG50468.1"/>
    </source>
</evidence>
<dbReference type="AlphaFoldDB" id="A0A4Y6PQ73"/>
<keyword evidence="3" id="KW-0378">Hydrolase</keyword>
<dbReference type="InterPro" id="IPR006026">
    <property type="entry name" value="Peptidase_Metallo"/>
</dbReference>
<sequence length="473" mass="53196">MKSTHLCLICALLLLPTACGEAQDAQPAETETDDDFGGKGDWWGNTGETPSFEEFAEQIYCEPDTDVCIVEGDLPIAGGRDGLRAYYEARVVGSRSALSVQHEDGVDARWPRAQRFELTYCVSDAFGDRKAEVIEAMAGAAAAWQEHAHAEFRHVPEADADCDMGTDRVLFPVLTPPSADAPYFARAFFPNYETKERQVRINVASMDDALTGNDELAQNLTLEGVLRHELGHVLGFRHEHTRPEANYSWCFEDDNYRPITGYDASSVMHYPQCNGEGDWSLTLTETDKEGAAFFYPDYEKLARCDEELDADGHVREDCVPVEHQIVELANTASAEILDDWARLDTRAVDDILAHRDRQPFHTLADLKAMRYLEEQGVRKLYDYLYVDGRCPEELDADGRVLASCQPVANRILELANTASFETLDEAVSLDRRAAENIVAAREQQPFDELGGLWLVDYVKTRAMRKMYDYLYGE</sequence>
<dbReference type="SUPFAM" id="SSF47781">
    <property type="entry name" value="RuvA domain 2-like"/>
    <property type="match status" value="1"/>
</dbReference>
<dbReference type="GO" id="GO:0004222">
    <property type="term" value="F:metalloendopeptidase activity"/>
    <property type="evidence" value="ECO:0007669"/>
    <property type="project" value="InterPro"/>
</dbReference>
<dbReference type="InterPro" id="IPR001818">
    <property type="entry name" value="Pept_M10_metallopeptidase"/>
</dbReference>
<keyword evidence="4" id="KW-0862">Zinc</keyword>
<evidence type="ECO:0000313" key="8">
    <source>
        <dbReference type="Proteomes" id="UP000315995"/>
    </source>
</evidence>
<feature type="domain" description="Peptidase metallopeptidase" evidence="6">
    <location>
        <begin position="106"/>
        <end position="272"/>
    </location>
</feature>
<dbReference type="SUPFAM" id="SSF55486">
    <property type="entry name" value="Metalloproteases ('zincins'), catalytic domain"/>
    <property type="match status" value="1"/>
</dbReference>
<keyword evidence="7" id="KW-0482">Metalloprotease</keyword>
<dbReference type="InterPro" id="IPR024079">
    <property type="entry name" value="MetalloPept_cat_dom_sf"/>
</dbReference>
<dbReference type="InterPro" id="IPR010994">
    <property type="entry name" value="RuvA_2-like"/>
</dbReference>
<dbReference type="Proteomes" id="UP000315995">
    <property type="component" value="Chromosome"/>
</dbReference>
<dbReference type="Pfam" id="PF00413">
    <property type="entry name" value="Peptidase_M10"/>
    <property type="match status" value="1"/>
</dbReference>
<proteinExistence type="predicted"/>
<feature type="chain" id="PRO_5030106232" evidence="5">
    <location>
        <begin position="23"/>
        <end position="473"/>
    </location>
</feature>